<feature type="transmembrane region" description="Helical" evidence="1">
    <location>
        <begin position="105"/>
        <end position="127"/>
    </location>
</feature>
<dbReference type="InterPro" id="IPR002656">
    <property type="entry name" value="Acyl_transf_3_dom"/>
</dbReference>
<name>A0A7Z0B706_9BURK</name>
<reference evidence="3 4" key="1">
    <citation type="submission" date="2020-07" db="EMBL/GenBank/DDBJ databases">
        <title>Exploring microbial biodiversity for novel pathways involved in the catabolism of aromatic compounds derived from lignin.</title>
        <authorList>
            <person name="Elkins J."/>
        </authorList>
    </citation>
    <scope>NUCLEOTIDE SEQUENCE [LARGE SCALE GENOMIC DNA]</scope>
    <source>
        <strain evidence="3 4">H2C3C</strain>
    </source>
</reference>
<comment type="caution">
    <text evidence="3">The sequence shown here is derived from an EMBL/GenBank/DDBJ whole genome shotgun (WGS) entry which is preliminary data.</text>
</comment>
<keyword evidence="4" id="KW-1185">Reference proteome</keyword>
<dbReference type="RefSeq" id="WP_179743399.1">
    <property type="nucleotide sequence ID" value="NZ_JACCAS010000001.1"/>
</dbReference>
<dbReference type="PANTHER" id="PTHR23028">
    <property type="entry name" value="ACETYLTRANSFERASE"/>
    <property type="match status" value="1"/>
</dbReference>
<keyword evidence="1" id="KW-1133">Transmembrane helix</keyword>
<keyword evidence="1" id="KW-0472">Membrane</keyword>
<feature type="transmembrane region" description="Helical" evidence="1">
    <location>
        <begin position="310"/>
        <end position="331"/>
    </location>
</feature>
<dbReference type="GO" id="GO:0016747">
    <property type="term" value="F:acyltransferase activity, transferring groups other than amino-acyl groups"/>
    <property type="evidence" value="ECO:0007669"/>
    <property type="project" value="InterPro"/>
</dbReference>
<dbReference type="PANTHER" id="PTHR23028:SF53">
    <property type="entry name" value="ACYL_TRANSF_3 DOMAIN-CONTAINING PROTEIN"/>
    <property type="match status" value="1"/>
</dbReference>
<evidence type="ECO:0000259" key="2">
    <source>
        <dbReference type="Pfam" id="PF01757"/>
    </source>
</evidence>
<dbReference type="AlphaFoldDB" id="A0A7Z0B706"/>
<feature type="transmembrane region" description="Helical" evidence="1">
    <location>
        <begin position="343"/>
        <end position="366"/>
    </location>
</feature>
<feature type="transmembrane region" description="Helical" evidence="1">
    <location>
        <begin position="21"/>
        <end position="38"/>
    </location>
</feature>
<dbReference type="Pfam" id="PF01757">
    <property type="entry name" value="Acyl_transf_3"/>
    <property type="match status" value="1"/>
</dbReference>
<organism evidence="3 4">
    <name type="scientific">Paraburkholderia bryophila</name>
    <dbReference type="NCBI Taxonomy" id="420952"/>
    <lineage>
        <taxon>Bacteria</taxon>
        <taxon>Pseudomonadati</taxon>
        <taxon>Pseudomonadota</taxon>
        <taxon>Betaproteobacteria</taxon>
        <taxon>Burkholderiales</taxon>
        <taxon>Burkholderiaceae</taxon>
        <taxon>Paraburkholderia</taxon>
    </lineage>
</organism>
<feature type="transmembrane region" description="Helical" evidence="1">
    <location>
        <begin position="217"/>
        <end position="234"/>
    </location>
</feature>
<feature type="domain" description="Acyltransferase 3" evidence="2">
    <location>
        <begin position="14"/>
        <end position="358"/>
    </location>
</feature>
<accession>A0A7Z0B706</accession>
<evidence type="ECO:0000256" key="1">
    <source>
        <dbReference type="SAM" id="Phobius"/>
    </source>
</evidence>
<evidence type="ECO:0000313" key="3">
    <source>
        <dbReference type="EMBL" id="NYH22310.1"/>
    </source>
</evidence>
<dbReference type="GO" id="GO:0000271">
    <property type="term" value="P:polysaccharide biosynthetic process"/>
    <property type="evidence" value="ECO:0007669"/>
    <property type="project" value="TreeGrafter"/>
</dbReference>
<dbReference type="EMBL" id="JACCAS010000001">
    <property type="protein sequence ID" value="NYH22310.1"/>
    <property type="molecule type" value="Genomic_DNA"/>
</dbReference>
<feature type="transmembrane region" description="Helical" evidence="1">
    <location>
        <begin position="58"/>
        <end position="84"/>
    </location>
</feature>
<feature type="transmembrane region" description="Helical" evidence="1">
    <location>
        <begin position="272"/>
        <end position="289"/>
    </location>
</feature>
<dbReference type="InterPro" id="IPR050879">
    <property type="entry name" value="Acyltransferase_3"/>
</dbReference>
<feature type="transmembrane region" description="Helical" evidence="1">
    <location>
        <begin position="246"/>
        <end position="266"/>
    </location>
</feature>
<dbReference type="GO" id="GO:0016020">
    <property type="term" value="C:membrane"/>
    <property type="evidence" value="ECO:0007669"/>
    <property type="project" value="TreeGrafter"/>
</dbReference>
<evidence type="ECO:0000313" key="4">
    <source>
        <dbReference type="Proteomes" id="UP000540929"/>
    </source>
</evidence>
<sequence>MSIEESSSKGFLGRLEALRGVAALWVAVGHSMIWLVIGSEPAIWSKPLWAVQGIQAHIARATISVFSGAAAVDIFFVLSGFVLARSIFRSNLSVQGYLRFAVRRLFRIIPAFWFSLLVVLFYLLVIYPGHEDFPGASEWFTRWYSDPLSIREWIENATFVSPWLNPNAWTLKVELLASALLPFIVWFLGSRKAVRSIIALLCTVALAWIYRDAPSDLGHYVYMFVVGAILASHGSQLRSAVTESGLFVVGCLLLILAASVCFPLIHPLAADFLVVTGTAGLVWALGFGHSSKILRIFDAQWCRYLGRVSYSFYLLHFIVLYGTGHLVLRILPSAVVIRWPLVIMSFVCFLSVLIAICLAQLSYSWVEKPFTLLGRRFQLKDSTLARTEI</sequence>
<protein>
    <submittedName>
        <fullName evidence="3">Peptidoglycan/LPS O-acetylase OafA/YrhL</fullName>
    </submittedName>
</protein>
<gene>
    <name evidence="3" type="ORF">GGD40_001789</name>
</gene>
<proteinExistence type="predicted"/>
<keyword evidence="1" id="KW-0812">Transmembrane</keyword>
<dbReference type="Proteomes" id="UP000540929">
    <property type="component" value="Unassembled WGS sequence"/>
</dbReference>
<feature type="transmembrane region" description="Helical" evidence="1">
    <location>
        <begin position="193"/>
        <end position="211"/>
    </location>
</feature>
<feature type="transmembrane region" description="Helical" evidence="1">
    <location>
        <begin position="169"/>
        <end position="188"/>
    </location>
</feature>